<dbReference type="PANTHER" id="PTHR33018">
    <property type="entry name" value="OS10G0338966 PROTEIN-RELATED"/>
    <property type="match status" value="1"/>
</dbReference>
<feature type="compositionally biased region" description="Basic residues" evidence="1">
    <location>
        <begin position="350"/>
        <end position="360"/>
    </location>
</feature>
<evidence type="ECO:0000313" key="4">
    <source>
        <dbReference type="Proteomes" id="UP001187192"/>
    </source>
</evidence>
<name>A0AA88DNQ9_FICCA</name>
<dbReference type="PANTHER" id="PTHR33018:SF34">
    <property type="entry name" value="OS02G0472350 PROTEIN"/>
    <property type="match status" value="1"/>
</dbReference>
<protein>
    <recommendedName>
        <fullName evidence="2">DUF8039 domain-containing protein</fullName>
    </recommendedName>
</protein>
<comment type="caution">
    <text evidence="3">The sequence shown here is derived from an EMBL/GenBank/DDBJ whole genome shotgun (WGS) entry which is preliminary data.</text>
</comment>
<gene>
    <name evidence="3" type="ORF">TIFTF001_027729</name>
</gene>
<reference evidence="3" key="1">
    <citation type="submission" date="2023-07" db="EMBL/GenBank/DDBJ databases">
        <title>draft genome sequence of fig (Ficus carica).</title>
        <authorList>
            <person name="Takahashi T."/>
            <person name="Nishimura K."/>
        </authorList>
    </citation>
    <scope>NUCLEOTIDE SEQUENCE</scope>
</reference>
<organism evidence="3 4">
    <name type="scientific">Ficus carica</name>
    <name type="common">Common fig</name>
    <dbReference type="NCBI Taxonomy" id="3494"/>
    <lineage>
        <taxon>Eukaryota</taxon>
        <taxon>Viridiplantae</taxon>
        <taxon>Streptophyta</taxon>
        <taxon>Embryophyta</taxon>
        <taxon>Tracheophyta</taxon>
        <taxon>Spermatophyta</taxon>
        <taxon>Magnoliopsida</taxon>
        <taxon>eudicotyledons</taxon>
        <taxon>Gunneridae</taxon>
        <taxon>Pentapetalae</taxon>
        <taxon>rosids</taxon>
        <taxon>fabids</taxon>
        <taxon>Rosales</taxon>
        <taxon>Moraceae</taxon>
        <taxon>Ficeae</taxon>
        <taxon>Ficus</taxon>
    </lineage>
</organism>
<evidence type="ECO:0000313" key="3">
    <source>
        <dbReference type="EMBL" id="GMN58635.1"/>
    </source>
</evidence>
<dbReference type="AlphaFoldDB" id="A0AA88DNQ9"/>
<proteinExistence type="predicted"/>
<feature type="region of interest" description="Disordered" evidence="1">
    <location>
        <begin position="220"/>
        <end position="242"/>
    </location>
</feature>
<sequence length="360" mass="41056">MRGMNYRVGLGVLAQEHIPIWIAEFRSADLVPRKERTFVKDHIDEKSVWERPPKVMKNYPSISQDDWERFITYRCSLEFKKLSEQGCELRKRSKYGSTGGRDGYRKRDQKLFELTGEWQARHSLWLDMLVKPGREYKNPSFWIVSDMIGEFSEQQTQGSFEYVGTNDILTKSLSNDEIRVGPVVNLIKRHQEIYAKHGINRETIAEENTVLTVDQHNSFKASCTQNEKEPEGSDPQPTPNASKECQLFLNDTINGGDVLVAIGRAYIDCVLTNTVHGIPLGEENVRVTITVPKLKRALLPILTNEATIVEEAVSGFVAWPKRLIIIETSLSQASRGPSHVPDQEVEGSKCIKKRTRKKKL</sequence>
<feature type="domain" description="DUF8039" evidence="2">
    <location>
        <begin position="240"/>
        <end position="327"/>
    </location>
</feature>
<evidence type="ECO:0000256" key="1">
    <source>
        <dbReference type="SAM" id="MobiDB-lite"/>
    </source>
</evidence>
<dbReference type="Pfam" id="PF26133">
    <property type="entry name" value="DUF8039"/>
    <property type="match status" value="1"/>
</dbReference>
<feature type="region of interest" description="Disordered" evidence="1">
    <location>
        <begin position="333"/>
        <end position="360"/>
    </location>
</feature>
<dbReference type="EMBL" id="BTGU01000080">
    <property type="protein sequence ID" value="GMN58635.1"/>
    <property type="molecule type" value="Genomic_DNA"/>
</dbReference>
<evidence type="ECO:0000259" key="2">
    <source>
        <dbReference type="Pfam" id="PF26133"/>
    </source>
</evidence>
<dbReference type="Proteomes" id="UP001187192">
    <property type="component" value="Unassembled WGS sequence"/>
</dbReference>
<accession>A0AA88DNQ9</accession>
<dbReference type="InterPro" id="IPR058352">
    <property type="entry name" value="DUF8039"/>
</dbReference>
<keyword evidence="4" id="KW-1185">Reference proteome</keyword>